<feature type="transmembrane region" description="Helical" evidence="8">
    <location>
        <begin position="181"/>
        <end position="203"/>
    </location>
</feature>
<feature type="transmembrane region" description="Helical" evidence="8">
    <location>
        <begin position="107"/>
        <end position="131"/>
    </location>
</feature>
<evidence type="ECO:0000256" key="1">
    <source>
        <dbReference type="ARBA" id="ARBA00004429"/>
    </source>
</evidence>
<keyword evidence="6 8" id="KW-1133">Transmembrane helix</keyword>
<dbReference type="Pfam" id="PF00528">
    <property type="entry name" value="BPD_transp_1"/>
    <property type="match status" value="1"/>
</dbReference>
<dbReference type="Gene3D" id="1.10.3720.10">
    <property type="entry name" value="MetI-like"/>
    <property type="match status" value="1"/>
</dbReference>
<evidence type="ECO:0000256" key="5">
    <source>
        <dbReference type="ARBA" id="ARBA00022692"/>
    </source>
</evidence>
<evidence type="ECO:0000259" key="9">
    <source>
        <dbReference type="PROSITE" id="PS50928"/>
    </source>
</evidence>
<feature type="transmembrane region" description="Helical" evidence="8">
    <location>
        <begin position="12"/>
        <end position="40"/>
    </location>
</feature>
<evidence type="ECO:0000313" key="10">
    <source>
        <dbReference type="EMBL" id="PWE54255.1"/>
    </source>
</evidence>
<dbReference type="GO" id="GO:0055085">
    <property type="term" value="P:transmembrane transport"/>
    <property type="evidence" value="ECO:0007669"/>
    <property type="project" value="InterPro"/>
</dbReference>
<keyword evidence="7 8" id="KW-0472">Membrane</keyword>
<dbReference type="PANTHER" id="PTHR43357">
    <property type="entry name" value="INNER MEMBRANE ABC TRANSPORTER PERMEASE PROTEIN YDCV"/>
    <property type="match status" value="1"/>
</dbReference>
<accession>A0A2U2DLT1</accession>
<keyword evidence="2 8" id="KW-0813">Transport</keyword>
<keyword evidence="3" id="KW-1003">Cell membrane</keyword>
<feature type="domain" description="ABC transmembrane type-1" evidence="9">
    <location>
        <begin position="69"/>
        <end position="258"/>
    </location>
</feature>
<comment type="similarity">
    <text evidence="8">Belongs to the binding-protein-dependent transport system permease family.</text>
</comment>
<dbReference type="OrthoDB" id="8369110at2"/>
<dbReference type="PANTHER" id="PTHR43357:SF4">
    <property type="entry name" value="INNER MEMBRANE ABC TRANSPORTER PERMEASE PROTEIN YDCV"/>
    <property type="match status" value="1"/>
</dbReference>
<dbReference type="PROSITE" id="PS50928">
    <property type="entry name" value="ABC_TM1"/>
    <property type="match status" value="1"/>
</dbReference>
<dbReference type="InterPro" id="IPR000515">
    <property type="entry name" value="MetI-like"/>
</dbReference>
<evidence type="ECO:0000256" key="6">
    <source>
        <dbReference type="ARBA" id="ARBA00022989"/>
    </source>
</evidence>
<keyword evidence="4" id="KW-0997">Cell inner membrane</keyword>
<dbReference type="InterPro" id="IPR035906">
    <property type="entry name" value="MetI-like_sf"/>
</dbReference>
<evidence type="ECO:0000313" key="11">
    <source>
        <dbReference type="Proteomes" id="UP000245252"/>
    </source>
</evidence>
<dbReference type="CDD" id="cd06261">
    <property type="entry name" value="TM_PBP2"/>
    <property type="match status" value="1"/>
</dbReference>
<dbReference type="SUPFAM" id="SSF161098">
    <property type="entry name" value="MetI-like"/>
    <property type="match status" value="1"/>
</dbReference>
<organism evidence="10 11">
    <name type="scientific">Metarhizobium album</name>
    <dbReference type="NCBI Taxonomy" id="2182425"/>
    <lineage>
        <taxon>Bacteria</taxon>
        <taxon>Pseudomonadati</taxon>
        <taxon>Pseudomonadota</taxon>
        <taxon>Alphaproteobacteria</taxon>
        <taxon>Hyphomicrobiales</taxon>
        <taxon>Rhizobiaceae</taxon>
        <taxon>Metarhizobium</taxon>
    </lineage>
</organism>
<dbReference type="AlphaFoldDB" id="A0A2U2DLT1"/>
<name>A0A2U2DLT1_9HYPH</name>
<evidence type="ECO:0000256" key="7">
    <source>
        <dbReference type="ARBA" id="ARBA00023136"/>
    </source>
</evidence>
<evidence type="ECO:0000256" key="4">
    <source>
        <dbReference type="ARBA" id="ARBA00022519"/>
    </source>
</evidence>
<sequence length="276" mass="28847">MTGGGFRAGIPVGRLALMAYVLLMLALLAFPIGLLVVASFQGGMKSTSGLDGWSLSAYAAVPPDYWGALWFTVECAFLATALVFVVAIPAAWGLVRGNLRERRFVSALVLLPDSVPSITLGIALLALFVPLGLSNSFAGIVVALTVTSLSLALRFTEALLEGVPEELEQAAVTMGASRVTAVVTVVLPLLAPGLAIAALFIFVQNLVAFELLLFIAGPRATPISVRLFTDIVDRGVLPQAIAMSAILVYIGIAFHTLVAMTVGARYLAGSTMSRKG</sequence>
<dbReference type="EMBL" id="QFBC01000011">
    <property type="protein sequence ID" value="PWE54255.1"/>
    <property type="molecule type" value="Genomic_DNA"/>
</dbReference>
<keyword evidence="11" id="KW-1185">Reference proteome</keyword>
<feature type="transmembrane region" description="Helical" evidence="8">
    <location>
        <begin position="68"/>
        <end position="95"/>
    </location>
</feature>
<evidence type="ECO:0000256" key="2">
    <source>
        <dbReference type="ARBA" id="ARBA00022448"/>
    </source>
</evidence>
<feature type="transmembrane region" description="Helical" evidence="8">
    <location>
        <begin position="137"/>
        <end position="160"/>
    </location>
</feature>
<comment type="subcellular location">
    <subcellularLocation>
        <location evidence="1">Cell inner membrane</location>
        <topology evidence="1">Multi-pass membrane protein</topology>
    </subcellularLocation>
    <subcellularLocation>
        <location evidence="8">Cell membrane</location>
        <topology evidence="8">Multi-pass membrane protein</topology>
    </subcellularLocation>
</comment>
<dbReference type="Proteomes" id="UP000245252">
    <property type="component" value="Unassembled WGS sequence"/>
</dbReference>
<comment type="caution">
    <text evidence="10">The sequence shown here is derived from an EMBL/GenBank/DDBJ whole genome shotgun (WGS) entry which is preliminary data.</text>
</comment>
<gene>
    <name evidence="10" type="ORF">DEM27_21360</name>
</gene>
<dbReference type="GO" id="GO:0005886">
    <property type="term" value="C:plasma membrane"/>
    <property type="evidence" value="ECO:0007669"/>
    <property type="project" value="UniProtKB-SubCell"/>
</dbReference>
<evidence type="ECO:0000256" key="3">
    <source>
        <dbReference type="ARBA" id="ARBA00022475"/>
    </source>
</evidence>
<feature type="transmembrane region" description="Helical" evidence="8">
    <location>
        <begin position="246"/>
        <end position="268"/>
    </location>
</feature>
<evidence type="ECO:0000256" key="8">
    <source>
        <dbReference type="RuleBase" id="RU363032"/>
    </source>
</evidence>
<keyword evidence="5 8" id="KW-0812">Transmembrane</keyword>
<dbReference type="RefSeq" id="WP_109460279.1">
    <property type="nucleotide sequence ID" value="NZ_QFBC01000011.1"/>
</dbReference>
<protein>
    <recommendedName>
        <fullName evidence="9">ABC transmembrane type-1 domain-containing protein</fullName>
    </recommendedName>
</protein>
<proteinExistence type="inferred from homology"/>
<reference evidence="10 11" key="1">
    <citation type="submission" date="2018-05" db="EMBL/GenBank/DDBJ databases">
        <title>The draft genome of strain NS-104.</title>
        <authorList>
            <person name="Hang P."/>
            <person name="Jiang J."/>
        </authorList>
    </citation>
    <scope>NUCLEOTIDE SEQUENCE [LARGE SCALE GENOMIC DNA]</scope>
    <source>
        <strain evidence="10 11">NS-104</strain>
    </source>
</reference>